<comment type="caution">
    <text evidence="1">The sequence shown here is derived from an EMBL/GenBank/DDBJ whole genome shotgun (WGS) entry which is preliminary data.</text>
</comment>
<sequence>MYESAKLTEGLRLNREASRLEAIATSSKDATSRALNGQRVEISAFSPRQRYRCAGRFQGIGRDGHRRRWFDCWVISQGDGFENSVLEVDNKPTASTTNFVEWQYVEVDEFVRARVTRAEDRFGIAR</sequence>
<reference evidence="1 2" key="1">
    <citation type="submission" date="2024-02" db="EMBL/GenBank/DDBJ databases">
        <authorList>
            <person name="Chen Y."/>
            <person name="Shah S."/>
            <person name="Dougan E. K."/>
            <person name="Thang M."/>
            <person name="Chan C."/>
        </authorList>
    </citation>
    <scope>NUCLEOTIDE SEQUENCE [LARGE SCALE GENOMIC DNA]</scope>
</reference>
<dbReference type="EMBL" id="CAXAMN010009946">
    <property type="protein sequence ID" value="CAK9030226.1"/>
    <property type="molecule type" value="Genomic_DNA"/>
</dbReference>
<name>A0ABP0KTL8_9DINO</name>
<gene>
    <name evidence="1" type="ORF">CCMP2556_LOCUS17791</name>
</gene>
<evidence type="ECO:0000313" key="1">
    <source>
        <dbReference type="EMBL" id="CAK9030226.1"/>
    </source>
</evidence>
<evidence type="ECO:0000313" key="2">
    <source>
        <dbReference type="Proteomes" id="UP001642484"/>
    </source>
</evidence>
<dbReference type="Proteomes" id="UP001642484">
    <property type="component" value="Unassembled WGS sequence"/>
</dbReference>
<protein>
    <submittedName>
        <fullName evidence="1">Uncharacterized protein</fullName>
    </submittedName>
</protein>
<keyword evidence="2" id="KW-1185">Reference proteome</keyword>
<organism evidence="1 2">
    <name type="scientific">Durusdinium trenchii</name>
    <dbReference type="NCBI Taxonomy" id="1381693"/>
    <lineage>
        <taxon>Eukaryota</taxon>
        <taxon>Sar</taxon>
        <taxon>Alveolata</taxon>
        <taxon>Dinophyceae</taxon>
        <taxon>Suessiales</taxon>
        <taxon>Symbiodiniaceae</taxon>
        <taxon>Durusdinium</taxon>
    </lineage>
</organism>
<accession>A0ABP0KTL8</accession>
<proteinExistence type="predicted"/>